<keyword evidence="7" id="KW-1185">Reference proteome</keyword>
<reference evidence="6" key="2">
    <citation type="journal article" date="2023" name="IMA Fungus">
        <title>Comparative genomic study of the Penicillium genus elucidates a diverse pangenome and 15 lateral gene transfer events.</title>
        <authorList>
            <person name="Petersen C."/>
            <person name="Sorensen T."/>
            <person name="Nielsen M.R."/>
            <person name="Sondergaard T.E."/>
            <person name="Sorensen J.L."/>
            <person name="Fitzpatrick D.A."/>
            <person name="Frisvad J.C."/>
            <person name="Nielsen K.L."/>
        </authorList>
    </citation>
    <scope>NUCLEOTIDE SEQUENCE</scope>
    <source>
        <strain evidence="6">IBT 15544</strain>
    </source>
</reference>
<evidence type="ECO:0000256" key="3">
    <source>
        <dbReference type="ARBA" id="ARBA00022989"/>
    </source>
</evidence>
<comment type="subcellular location">
    <subcellularLocation>
        <location evidence="1">Membrane</location>
        <topology evidence="1">Multi-pass membrane protein</topology>
    </subcellularLocation>
</comment>
<dbReference type="PANTHER" id="PTHR23502:SF33">
    <property type="entry name" value="MAJOR FACILITATOR SUPERFAMILY (MFS) PROFILE DOMAIN-CONTAINING PROTEIN-RELATED"/>
    <property type="match status" value="1"/>
</dbReference>
<evidence type="ECO:0008006" key="8">
    <source>
        <dbReference type="Google" id="ProtNLM"/>
    </source>
</evidence>
<protein>
    <recommendedName>
        <fullName evidence="8">Major facilitator superfamily (MFS) profile domain-containing protein</fullName>
    </recommendedName>
</protein>
<dbReference type="RefSeq" id="XP_058309712.1">
    <property type="nucleotide sequence ID" value="XM_058450250.1"/>
</dbReference>
<dbReference type="OrthoDB" id="5296287at2759"/>
<evidence type="ECO:0000256" key="4">
    <source>
        <dbReference type="ARBA" id="ARBA00023136"/>
    </source>
</evidence>
<feature type="transmembrane region" description="Helical" evidence="5">
    <location>
        <begin position="133"/>
        <end position="151"/>
    </location>
</feature>
<evidence type="ECO:0000256" key="2">
    <source>
        <dbReference type="ARBA" id="ARBA00022692"/>
    </source>
</evidence>
<reference evidence="6" key="1">
    <citation type="submission" date="2022-12" db="EMBL/GenBank/DDBJ databases">
        <authorList>
            <person name="Petersen C."/>
        </authorList>
    </citation>
    <scope>NUCLEOTIDE SEQUENCE</scope>
    <source>
        <strain evidence="6">IBT 15544</strain>
    </source>
</reference>
<keyword evidence="3 5" id="KW-1133">Transmembrane helix</keyword>
<comment type="caution">
    <text evidence="6">The sequence shown here is derived from an EMBL/GenBank/DDBJ whole genome shotgun (WGS) entry which is preliminary data.</text>
</comment>
<name>A0A9W9N1N3_9EURO</name>
<dbReference type="Proteomes" id="UP001150904">
    <property type="component" value="Unassembled WGS sequence"/>
</dbReference>
<evidence type="ECO:0000256" key="5">
    <source>
        <dbReference type="SAM" id="Phobius"/>
    </source>
</evidence>
<dbReference type="InterPro" id="IPR036259">
    <property type="entry name" value="MFS_trans_sf"/>
</dbReference>
<dbReference type="Gene3D" id="1.20.1250.20">
    <property type="entry name" value="MFS general substrate transporter like domains"/>
    <property type="match status" value="1"/>
</dbReference>
<keyword evidence="4 5" id="KW-0472">Membrane</keyword>
<dbReference type="AlphaFoldDB" id="A0A9W9N1N3"/>
<dbReference type="SUPFAM" id="SSF103473">
    <property type="entry name" value="MFS general substrate transporter"/>
    <property type="match status" value="1"/>
</dbReference>
<evidence type="ECO:0000313" key="7">
    <source>
        <dbReference type="Proteomes" id="UP001150904"/>
    </source>
</evidence>
<evidence type="ECO:0000256" key="1">
    <source>
        <dbReference type="ARBA" id="ARBA00004141"/>
    </source>
</evidence>
<dbReference type="EMBL" id="JAPQKR010000008">
    <property type="protein sequence ID" value="KAJ5211542.1"/>
    <property type="molecule type" value="Genomic_DNA"/>
</dbReference>
<dbReference type="GeneID" id="83177551"/>
<organism evidence="6 7">
    <name type="scientific">Penicillium cinerascens</name>
    <dbReference type="NCBI Taxonomy" id="70096"/>
    <lineage>
        <taxon>Eukaryota</taxon>
        <taxon>Fungi</taxon>
        <taxon>Dikarya</taxon>
        <taxon>Ascomycota</taxon>
        <taxon>Pezizomycotina</taxon>
        <taxon>Eurotiomycetes</taxon>
        <taxon>Eurotiomycetidae</taxon>
        <taxon>Eurotiales</taxon>
        <taxon>Aspergillaceae</taxon>
        <taxon>Penicillium</taxon>
    </lineage>
</organism>
<keyword evidence="2 5" id="KW-0812">Transmembrane</keyword>
<dbReference type="GO" id="GO:0016020">
    <property type="term" value="C:membrane"/>
    <property type="evidence" value="ECO:0007669"/>
    <property type="project" value="UniProtKB-SubCell"/>
</dbReference>
<accession>A0A9W9N1N3</accession>
<sequence length="168" mass="18662">MKRPRVYPAGLVADEKSNATKFFLAVNEHPSLLLIFPASPQEEEKGNKGHGSICPFGFGAWRCYENEETSKTNRAGFLLRSSTTPLQLLFHSPIVSIIALYIAIGYGCLYLLFTTVPDVFQDTYHWSVSISGLSYIGLGLGFITSQIFFGLTSDKIIIRLKARNKGHL</sequence>
<dbReference type="GO" id="GO:0022857">
    <property type="term" value="F:transmembrane transporter activity"/>
    <property type="evidence" value="ECO:0007669"/>
    <property type="project" value="TreeGrafter"/>
</dbReference>
<proteinExistence type="predicted"/>
<dbReference type="PANTHER" id="PTHR23502">
    <property type="entry name" value="MAJOR FACILITATOR SUPERFAMILY"/>
    <property type="match status" value="1"/>
</dbReference>
<gene>
    <name evidence="6" type="ORF">N7498_003188</name>
</gene>
<feature type="transmembrane region" description="Helical" evidence="5">
    <location>
        <begin position="88"/>
        <end position="113"/>
    </location>
</feature>
<evidence type="ECO:0000313" key="6">
    <source>
        <dbReference type="EMBL" id="KAJ5211542.1"/>
    </source>
</evidence>